<evidence type="ECO:0000259" key="4">
    <source>
        <dbReference type="PROSITE" id="PS50097"/>
    </source>
</evidence>
<dbReference type="InterPro" id="IPR056737">
    <property type="entry name" value="Beta-prop_ATRN-MKLN-like"/>
</dbReference>
<name>A0A671PC03_9TELE</name>
<dbReference type="Pfam" id="PF24981">
    <property type="entry name" value="Beta-prop_ATRN-LZTR1"/>
    <property type="match status" value="1"/>
</dbReference>
<proteinExistence type="predicted"/>
<dbReference type="PANTHER" id="PTHR45632:SF17">
    <property type="entry name" value="KELCH-LIKE PROTEIN 31"/>
    <property type="match status" value="1"/>
</dbReference>
<keyword evidence="1" id="KW-0880">Kelch repeat</keyword>
<keyword evidence="2" id="KW-0677">Repeat</keyword>
<dbReference type="InterPro" id="IPR011333">
    <property type="entry name" value="SKP1/BTB/POZ_sf"/>
</dbReference>
<feature type="region of interest" description="Disordered" evidence="3">
    <location>
        <begin position="1"/>
        <end position="21"/>
    </location>
</feature>
<dbReference type="InterPro" id="IPR017096">
    <property type="entry name" value="BTB-kelch_protein"/>
</dbReference>
<evidence type="ECO:0000256" key="1">
    <source>
        <dbReference type="ARBA" id="ARBA00022441"/>
    </source>
</evidence>
<dbReference type="Pfam" id="PF00651">
    <property type="entry name" value="BTB"/>
    <property type="match status" value="1"/>
</dbReference>
<dbReference type="Gene3D" id="2.120.10.80">
    <property type="entry name" value="Kelch-type beta propeller"/>
    <property type="match status" value="2"/>
</dbReference>
<sequence length="537" mass="59881">MAVNLLATSPSTSTLPPSPSVEDSAFPLSSLDSEDYVFVEARHPNKVLEGLNSLRLNKAFCDVTLCCGGQEFPCHRIVLASFSSYFQVIDSKCPCSFKSSLYYELMPSFSSVSLHQEEFLSLCADKLTEIISSDHLNVPKEETVFEAAVVWLEKNSSRRQSFEKVLEHIRLPLISPYYIHDVIETLDVVKESIKCQKLISEAKDYLLLQDRRGELYGPRARPRRATGTAEVIVTVGGEDDKVVLRSVESFDPLTSQWKSLACLPFAVSKHGLVVSGSMLYLAGGEFPDGSASREMWRYDPCFDSWSEMAPMNVARSELGLVMLDGYVFAVGGWEGRSRLDSVECYNPQTNTWQFMESVKMAVTSPAVVALDGLLYVTGGAVLEDGDGTNLAQAYNPKTCVWTEVAPMQIARSGSAACILKGKIYVIGGWHASTENTDKVECYDPKTNKWTMCAPMKERRYRPGVAVVDGKIYVLGGEEGWDRYHDTIERYCEESDSWEIIGEMPTSRSWLSCVSLQLRKDTHKTTTELDTIGYKNVK</sequence>
<dbReference type="AlphaFoldDB" id="A0A671PC03"/>
<evidence type="ECO:0000256" key="3">
    <source>
        <dbReference type="SAM" id="MobiDB-lite"/>
    </source>
</evidence>
<dbReference type="SMART" id="SM00875">
    <property type="entry name" value="BACK"/>
    <property type="match status" value="1"/>
</dbReference>
<reference evidence="5" key="1">
    <citation type="submission" date="2025-08" db="UniProtKB">
        <authorList>
            <consortium name="Ensembl"/>
        </authorList>
    </citation>
    <scope>IDENTIFICATION</scope>
</reference>
<protein>
    <submittedName>
        <fullName evidence="5">Kelch-like protein 20</fullName>
    </submittedName>
</protein>
<dbReference type="PANTHER" id="PTHR45632">
    <property type="entry name" value="LD33804P"/>
    <property type="match status" value="1"/>
</dbReference>
<dbReference type="PIRSF" id="PIRSF037037">
    <property type="entry name" value="Kelch-like_protein_gigaxonin"/>
    <property type="match status" value="1"/>
</dbReference>
<dbReference type="SMART" id="SM00612">
    <property type="entry name" value="Kelch"/>
    <property type="match status" value="6"/>
</dbReference>
<dbReference type="InterPro" id="IPR000210">
    <property type="entry name" value="BTB/POZ_dom"/>
</dbReference>
<dbReference type="Pfam" id="PF07707">
    <property type="entry name" value="BACK"/>
    <property type="match status" value="1"/>
</dbReference>
<keyword evidence="6" id="KW-1185">Reference proteome</keyword>
<feature type="domain" description="BTB" evidence="4">
    <location>
        <begin position="61"/>
        <end position="89"/>
    </location>
</feature>
<dbReference type="Gene3D" id="1.25.40.420">
    <property type="match status" value="1"/>
</dbReference>
<evidence type="ECO:0000313" key="6">
    <source>
        <dbReference type="Proteomes" id="UP000472260"/>
    </source>
</evidence>
<dbReference type="InterPro" id="IPR015915">
    <property type="entry name" value="Kelch-typ_b-propeller"/>
</dbReference>
<dbReference type="Proteomes" id="UP000472260">
    <property type="component" value="Unassembled WGS sequence"/>
</dbReference>
<dbReference type="SUPFAM" id="SSF117281">
    <property type="entry name" value="Kelch motif"/>
    <property type="match status" value="1"/>
</dbReference>
<dbReference type="InterPro" id="IPR011705">
    <property type="entry name" value="BACK"/>
</dbReference>
<dbReference type="InterPro" id="IPR006652">
    <property type="entry name" value="Kelch_1"/>
</dbReference>
<dbReference type="PROSITE" id="PS50097">
    <property type="entry name" value="BTB"/>
    <property type="match status" value="1"/>
</dbReference>
<reference evidence="5" key="2">
    <citation type="submission" date="2025-09" db="UniProtKB">
        <authorList>
            <consortium name="Ensembl"/>
        </authorList>
    </citation>
    <scope>IDENTIFICATION</scope>
</reference>
<dbReference type="SUPFAM" id="SSF54695">
    <property type="entry name" value="POZ domain"/>
    <property type="match status" value="1"/>
</dbReference>
<accession>A0A671PC03</accession>
<evidence type="ECO:0000313" key="5">
    <source>
        <dbReference type="Ensembl" id="ENSSANP00000055475.1"/>
    </source>
</evidence>
<gene>
    <name evidence="5" type="primary">LOC107671239</name>
</gene>
<dbReference type="Ensembl" id="ENSSANT00000059031.1">
    <property type="protein sequence ID" value="ENSSANP00000055475.1"/>
    <property type="gene ID" value="ENSSANG00000027779.1"/>
</dbReference>
<organism evidence="5 6">
    <name type="scientific">Sinocyclocheilus anshuiensis</name>
    <dbReference type="NCBI Taxonomy" id="1608454"/>
    <lineage>
        <taxon>Eukaryota</taxon>
        <taxon>Metazoa</taxon>
        <taxon>Chordata</taxon>
        <taxon>Craniata</taxon>
        <taxon>Vertebrata</taxon>
        <taxon>Euteleostomi</taxon>
        <taxon>Actinopterygii</taxon>
        <taxon>Neopterygii</taxon>
        <taxon>Teleostei</taxon>
        <taxon>Ostariophysi</taxon>
        <taxon>Cypriniformes</taxon>
        <taxon>Cyprinidae</taxon>
        <taxon>Cyprininae</taxon>
        <taxon>Sinocyclocheilus</taxon>
    </lineage>
</organism>
<evidence type="ECO:0000256" key="2">
    <source>
        <dbReference type="ARBA" id="ARBA00022737"/>
    </source>
</evidence>
<dbReference type="FunFam" id="1.25.40.420:FF:000001">
    <property type="entry name" value="Kelch-like family member 12"/>
    <property type="match status" value="1"/>
</dbReference>
<feature type="compositionally biased region" description="Low complexity" evidence="3">
    <location>
        <begin position="1"/>
        <end position="15"/>
    </location>
</feature>